<sequence length="69" mass="7975">MPTGEGQAVQKEYGHRLQSRCFFERAACDGLLHYSQWDVYSVTPSSTPSLNYPTSRDLRYQYAVLQKQN</sequence>
<proteinExistence type="predicted"/>
<dbReference type="Proteomes" id="UP001195483">
    <property type="component" value="Unassembled WGS sequence"/>
</dbReference>
<protein>
    <submittedName>
        <fullName evidence="1">Uncharacterized protein</fullName>
    </submittedName>
</protein>
<keyword evidence="2" id="KW-1185">Reference proteome</keyword>
<reference evidence="1" key="1">
    <citation type="journal article" date="2021" name="Genome Biol. Evol.">
        <title>A High-Quality Reference Genome for a Parasitic Bivalve with Doubly Uniparental Inheritance (Bivalvia: Unionida).</title>
        <authorList>
            <person name="Smith C.H."/>
        </authorList>
    </citation>
    <scope>NUCLEOTIDE SEQUENCE</scope>
    <source>
        <strain evidence="1">CHS0354</strain>
    </source>
</reference>
<accession>A0AAE0RVY7</accession>
<evidence type="ECO:0000313" key="1">
    <source>
        <dbReference type="EMBL" id="KAK3580656.1"/>
    </source>
</evidence>
<evidence type="ECO:0000313" key="2">
    <source>
        <dbReference type="Proteomes" id="UP001195483"/>
    </source>
</evidence>
<reference evidence="1" key="3">
    <citation type="submission" date="2023-05" db="EMBL/GenBank/DDBJ databases">
        <authorList>
            <person name="Smith C.H."/>
        </authorList>
    </citation>
    <scope>NUCLEOTIDE SEQUENCE</scope>
    <source>
        <strain evidence="1">CHS0354</strain>
        <tissue evidence="1">Mantle</tissue>
    </source>
</reference>
<reference evidence="1" key="2">
    <citation type="journal article" date="2021" name="Genome Biol. Evol.">
        <title>Developing a high-quality reference genome for a parasitic bivalve with doubly uniparental inheritance (Bivalvia: Unionida).</title>
        <authorList>
            <person name="Smith C.H."/>
        </authorList>
    </citation>
    <scope>NUCLEOTIDE SEQUENCE</scope>
    <source>
        <strain evidence="1">CHS0354</strain>
        <tissue evidence="1">Mantle</tissue>
    </source>
</reference>
<comment type="caution">
    <text evidence="1">The sequence shown here is derived from an EMBL/GenBank/DDBJ whole genome shotgun (WGS) entry which is preliminary data.</text>
</comment>
<dbReference type="AlphaFoldDB" id="A0AAE0RVY7"/>
<organism evidence="1 2">
    <name type="scientific">Potamilus streckersoni</name>
    <dbReference type="NCBI Taxonomy" id="2493646"/>
    <lineage>
        <taxon>Eukaryota</taxon>
        <taxon>Metazoa</taxon>
        <taxon>Spiralia</taxon>
        <taxon>Lophotrochozoa</taxon>
        <taxon>Mollusca</taxon>
        <taxon>Bivalvia</taxon>
        <taxon>Autobranchia</taxon>
        <taxon>Heteroconchia</taxon>
        <taxon>Palaeoheterodonta</taxon>
        <taxon>Unionida</taxon>
        <taxon>Unionoidea</taxon>
        <taxon>Unionidae</taxon>
        <taxon>Ambleminae</taxon>
        <taxon>Lampsilini</taxon>
        <taxon>Potamilus</taxon>
    </lineage>
</organism>
<dbReference type="EMBL" id="JAEAOA010001107">
    <property type="protein sequence ID" value="KAK3580656.1"/>
    <property type="molecule type" value="Genomic_DNA"/>
</dbReference>
<gene>
    <name evidence="1" type="ORF">CHS0354_017927</name>
</gene>
<name>A0AAE0RVY7_9BIVA</name>